<dbReference type="Proteomes" id="UP000190852">
    <property type="component" value="Unassembled WGS sequence"/>
</dbReference>
<protein>
    <submittedName>
        <fullName evidence="4">Exonuclease SbcC</fullName>
    </submittedName>
</protein>
<dbReference type="GO" id="GO:0016887">
    <property type="term" value="F:ATP hydrolysis activity"/>
    <property type="evidence" value="ECO:0007669"/>
    <property type="project" value="InterPro"/>
</dbReference>
<dbReference type="PANTHER" id="PTHR32114:SF2">
    <property type="entry name" value="ABC TRANSPORTER ABCH.3"/>
    <property type="match status" value="1"/>
</dbReference>
<reference evidence="5" key="1">
    <citation type="submission" date="2017-02" db="EMBL/GenBank/DDBJ databases">
        <authorList>
            <person name="Varghese N."/>
            <person name="Submissions S."/>
        </authorList>
    </citation>
    <scope>NUCLEOTIDE SEQUENCE [LARGE SCALE GENOMIC DNA]</scope>
    <source>
        <strain evidence="5">DSM 24967</strain>
    </source>
</reference>
<dbReference type="EMBL" id="FUYQ01000028">
    <property type="protein sequence ID" value="SKB84683.1"/>
    <property type="molecule type" value="Genomic_DNA"/>
</dbReference>
<feature type="domain" description="Rad50/SbcC-type AAA" evidence="3">
    <location>
        <begin position="7"/>
        <end position="242"/>
    </location>
</feature>
<accession>A0A1T5EL00</accession>
<keyword evidence="4" id="KW-0269">Exonuclease</keyword>
<dbReference type="RefSeq" id="WP_079684421.1">
    <property type="nucleotide sequence ID" value="NZ_FUYQ01000028.1"/>
</dbReference>
<dbReference type="Gene3D" id="3.40.50.300">
    <property type="entry name" value="P-loop containing nucleotide triphosphate hydrolases"/>
    <property type="match status" value="2"/>
</dbReference>
<dbReference type="PANTHER" id="PTHR32114">
    <property type="entry name" value="ABC TRANSPORTER ABCH.3"/>
    <property type="match status" value="1"/>
</dbReference>
<feature type="coiled-coil region" evidence="1">
    <location>
        <begin position="1031"/>
        <end position="1097"/>
    </location>
</feature>
<feature type="coiled-coil region" evidence="1">
    <location>
        <begin position="865"/>
        <end position="892"/>
    </location>
</feature>
<feature type="coiled-coil region" evidence="1">
    <location>
        <begin position="1174"/>
        <end position="1222"/>
    </location>
</feature>
<gene>
    <name evidence="4" type="ORF">SAMN05660349_03023</name>
</gene>
<keyword evidence="1" id="KW-0175">Coiled coil</keyword>
<keyword evidence="4" id="KW-0378">Hydrolase</keyword>
<dbReference type="InterPro" id="IPR038729">
    <property type="entry name" value="Rad50/SbcC_AAA"/>
</dbReference>
<dbReference type="Pfam" id="PF13558">
    <property type="entry name" value="SbcC_Walker_B"/>
    <property type="match status" value="1"/>
</dbReference>
<name>A0A1T5EL00_9BACT</name>
<evidence type="ECO:0000256" key="1">
    <source>
        <dbReference type="SAM" id="Coils"/>
    </source>
</evidence>
<keyword evidence="5" id="KW-1185">Reference proteome</keyword>
<dbReference type="GO" id="GO:0004527">
    <property type="term" value="F:exonuclease activity"/>
    <property type="evidence" value="ECO:0007669"/>
    <property type="project" value="UniProtKB-KW"/>
</dbReference>
<feature type="coiled-coil region" evidence="1">
    <location>
        <begin position="657"/>
        <end position="691"/>
    </location>
</feature>
<evidence type="ECO:0000256" key="2">
    <source>
        <dbReference type="SAM" id="MobiDB-lite"/>
    </source>
</evidence>
<evidence type="ECO:0000259" key="3">
    <source>
        <dbReference type="Pfam" id="PF13476"/>
    </source>
</evidence>
<keyword evidence="4" id="KW-0540">Nuclease</keyword>
<proteinExistence type="predicted"/>
<organism evidence="4 5">
    <name type="scientific">Parabacteroides chartae</name>
    <dbReference type="NCBI Taxonomy" id="1037355"/>
    <lineage>
        <taxon>Bacteria</taxon>
        <taxon>Pseudomonadati</taxon>
        <taxon>Bacteroidota</taxon>
        <taxon>Bacteroidia</taxon>
        <taxon>Bacteroidales</taxon>
        <taxon>Tannerellaceae</taxon>
        <taxon>Parabacteroides</taxon>
    </lineage>
</organism>
<dbReference type="GO" id="GO:0006302">
    <property type="term" value="P:double-strand break repair"/>
    <property type="evidence" value="ECO:0007669"/>
    <property type="project" value="InterPro"/>
</dbReference>
<feature type="region of interest" description="Disordered" evidence="2">
    <location>
        <begin position="785"/>
        <end position="804"/>
    </location>
</feature>
<dbReference type="InterPro" id="IPR027417">
    <property type="entry name" value="P-loop_NTPase"/>
</dbReference>
<evidence type="ECO:0000313" key="4">
    <source>
        <dbReference type="EMBL" id="SKB84683.1"/>
    </source>
</evidence>
<evidence type="ECO:0000313" key="5">
    <source>
        <dbReference type="Proteomes" id="UP000190852"/>
    </source>
</evidence>
<dbReference type="SUPFAM" id="SSF52540">
    <property type="entry name" value="P-loop containing nucleoside triphosphate hydrolases"/>
    <property type="match status" value="1"/>
</dbReference>
<dbReference type="Pfam" id="PF13476">
    <property type="entry name" value="AAA_23"/>
    <property type="match status" value="1"/>
</dbReference>
<sequence>MRILAIRGRNLASLEGDFSIDFTAEPLASAGIYSISGPTGSGKSTLLDTMCLALFGRTPRTDQARENEVKLRDVSENTLGQGDPRNLLRRGSVSGYAEVDFVALDGYGYRARWSVRRARDKASGALQKVQHSLTGLPSLKEEQGTSSELLKRISELIGLTFEQFTRSVLLAQNDFATFLKADQGEKASLLEKLTGTERYSAISRLIYEKHAAAKQVYEQLMARLQGVALLTDQEREELDAQLVQTGRSLALLEDQKNAIKLRLDWFTQRDQLLVEKTKAEADELRARTVCEQNVPRKDYLALVDGVQGARSLYDAVVSAGRTLTDKESHCSRLAQDTARATEGKELLEKESDSINKRYLEETERFRLLGPDLKKARQLDIQLAESVRTLKESENSLQELTAYYDKEQEKLTQLSLLCTKTTDSIAALEKWRTRYLAKASIAEQLPLLENYLDRAFSAHENLNRSQQTIASLRDTERKQREESGIKKELHAKQLELFCTASQRLEVAQKEQKGVSIDAVQQESKMLRARKELLQHASQCWKSLGDTRRSQGLLVNEIAKITALLEMNEGKQFEMALRLDMALHLRQQAKQTYEQAFMAATKDIELLRSKLTDGTPCPLCGSEHHPYAGEDDRLKQTLAKVEEASVAASANYDACWKQFETLKQEAVSLNEKIDQLNKSLQELETEESRLKAEWLPLEETLKGTYPDIPSSADKDQMTLSLQRESLLLPTEADRKLFPSEDEKTSLHSGQEWLPLNAKESQTSLFADEDETSRHKLGKEAYRLESESLSPEEKLRISSPDMPSSVDKDQMTLSLQRESLLLPTEADRISPPTEGEQLSVAQSGLPVFAMIEWFSEQVIICDDRLKVLEELALTYSNLQKELQLLQEDKLRLNSLVGQLDKELTELTGQFTLTHSRIVAEEAACAEQSRLLQESLLKADELFGHDQWQAAWREDTVGFRDKLRSFAVEWQDNKVRLQQEQDNLTRQKAEREGAVSLLDTIGKQLVSARELVAVRKNAWETIRDSRLLVLDGKDADATEQQMLNALESLKKELDEMGEKLKKQLQLETELRGTYKQLEADVKEYQSRLAQSKQALQQWLSDFNATRSKSVDETLLASLLGRDTQWIASERNFLQQQENDRITARTTLDDRIRRLAEHDTKRKEMDWDEASYPAEPEVLQQMQVQCAEKSRELDALATEIRFKLRTNEENRQKVQSLEKELLQAREVSEHWASLNEIAGSSDGGKFRRIAQGYTLDVLLSYANVQLSELSKRYRLERVPDTLALQVIDRDMCDEVRTVHSLSGGESFLVSLALALGLSSLSSNRMRVESLFIDEGFGSLDAETLRVAMDALDSLRTRGRKIGVISHVQEMTERIPVQIKVNRGDNGRSYLTVEG</sequence>